<dbReference type="EMBL" id="JARXRN010000025">
    <property type="protein sequence ID" value="MDH5830857.1"/>
    <property type="molecule type" value="Genomic_DNA"/>
</dbReference>
<proteinExistence type="predicted"/>
<comment type="caution">
    <text evidence="3">The sequence shown here is derived from an EMBL/GenBank/DDBJ whole genome shotgun (WGS) entry which is preliminary data.</text>
</comment>
<protein>
    <submittedName>
        <fullName evidence="3">Fasciclin domain-containing protein</fullName>
    </submittedName>
</protein>
<feature type="signal peptide" evidence="1">
    <location>
        <begin position="1"/>
        <end position="17"/>
    </location>
</feature>
<evidence type="ECO:0000313" key="4">
    <source>
        <dbReference type="Proteomes" id="UP001156831"/>
    </source>
</evidence>
<dbReference type="PANTHER" id="PTHR10900:SF77">
    <property type="entry name" value="FI19380P1"/>
    <property type="match status" value="1"/>
</dbReference>
<organism evidence="3 4">
    <name type="scientific">Luteimonas rhizosphaericola</name>
    <dbReference type="NCBI Taxonomy" id="3042024"/>
    <lineage>
        <taxon>Bacteria</taxon>
        <taxon>Pseudomonadati</taxon>
        <taxon>Pseudomonadota</taxon>
        <taxon>Gammaproteobacteria</taxon>
        <taxon>Lysobacterales</taxon>
        <taxon>Lysobacteraceae</taxon>
        <taxon>Luteimonas</taxon>
    </lineage>
</organism>
<keyword evidence="4" id="KW-1185">Reference proteome</keyword>
<evidence type="ECO:0000256" key="1">
    <source>
        <dbReference type="SAM" id="SignalP"/>
    </source>
</evidence>
<dbReference type="SMART" id="SM00554">
    <property type="entry name" value="FAS1"/>
    <property type="match status" value="1"/>
</dbReference>
<dbReference type="InterPro" id="IPR036378">
    <property type="entry name" value="FAS1_dom_sf"/>
</dbReference>
<feature type="chain" id="PRO_5047295370" evidence="1">
    <location>
        <begin position="18"/>
        <end position="211"/>
    </location>
</feature>
<evidence type="ECO:0000313" key="3">
    <source>
        <dbReference type="EMBL" id="MDH5830857.1"/>
    </source>
</evidence>
<dbReference type="SUPFAM" id="SSF82153">
    <property type="entry name" value="FAS1 domain"/>
    <property type="match status" value="1"/>
</dbReference>
<feature type="domain" description="FAS1" evidence="2">
    <location>
        <begin position="65"/>
        <end position="209"/>
    </location>
</feature>
<accession>A0ABT6JJK2</accession>
<dbReference type="Gene3D" id="2.30.180.10">
    <property type="entry name" value="FAS1 domain"/>
    <property type="match status" value="1"/>
</dbReference>
<keyword evidence="1" id="KW-0732">Signal</keyword>
<dbReference type="Pfam" id="PF02469">
    <property type="entry name" value="Fasciclin"/>
    <property type="match status" value="1"/>
</dbReference>
<sequence>MKLHVLTVALMGAVALSACQNDATTDTAATDAQTAPMADDAPATDAATPTGDYAAEAPAMDTAASGTLVEVASGSPDHTTVVTAVQAAGLVDTLNGAGPFTVFAPTNAAFDKLPAGTVDGLLKPEAKDDLSGVLTYHVVSGNVDAATLTQQITDGGGSATLTTVQGGTLTARADGGNVTLTDAKGNTATVTTADLKGSNGVIHVIDTVLMP</sequence>
<evidence type="ECO:0000259" key="2">
    <source>
        <dbReference type="PROSITE" id="PS50213"/>
    </source>
</evidence>
<dbReference type="Proteomes" id="UP001156831">
    <property type="component" value="Unassembled WGS sequence"/>
</dbReference>
<name>A0ABT6JJK2_9GAMM</name>
<dbReference type="InterPro" id="IPR050904">
    <property type="entry name" value="Adhesion/Biosynth-related"/>
</dbReference>
<dbReference type="PROSITE" id="PS50213">
    <property type="entry name" value="FAS1"/>
    <property type="match status" value="1"/>
</dbReference>
<gene>
    <name evidence="3" type="ORF">QFW80_10065</name>
</gene>
<dbReference type="InterPro" id="IPR000782">
    <property type="entry name" value="FAS1_domain"/>
</dbReference>
<reference evidence="3 4" key="1">
    <citation type="submission" date="2023-04" db="EMBL/GenBank/DDBJ databases">
        <title>Luteimonas sp. M1R5S18.</title>
        <authorList>
            <person name="Sun J.-Q."/>
        </authorList>
    </citation>
    <scope>NUCLEOTIDE SEQUENCE [LARGE SCALE GENOMIC DNA]</scope>
    <source>
        <strain evidence="3 4">M1R5S18</strain>
    </source>
</reference>
<dbReference type="PANTHER" id="PTHR10900">
    <property type="entry name" value="PERIOSTIN-RELATED"/>
    <property type="match status" value="1"/>
</dbReference>
<dbReference type="PROSITE" id="PS51257">
    <property type="entry name" value="PROKAR_LIPOPROTEIN"/>
    <property type="match status" value="1"/>
</dbReference>